<keyword evidence="1" id="KW-0175">Coiled coil</keyword>
<gene>
    <name evidence="2" type="ORF">LCGC14_0642150</name>
</gene>
<comment type="caution">
    <text evidence="2">The sequence shown here is derived from an EMBL/GenBank/DDBJ whole genome shotgun (WGS) entry which is preliminary data.</text>
</comment>
<accession>A0A0F9U790</accession>
<proteinExistence type="predicted"/>
<feature type="coiled-coil region" evidence="1">
    <location>
        <begin position="5"/>
        <end position="39"/>
    </location>
</feature>
<sequence length="68" mass="8291">MCDRCSDLERLARNRLDKIEKLEDENWSLRSKLENAEYKIRRELEPRIAREKRGYDLMLSDPHEAQEE</sequence>
<evidence type="ECO:0000313" key="2">
    <source>
        <dbReference type="EMBL" id="KKN49508.1"/>
    </source>
</evidence>
<reference evidence="2" key="1">
    <citation type="journal article" date="2015" name="Nature">
        <title>Complex archaea that bridge the gap between prokaryotes and eukaryotes.</title>
        <authorList>
            <person name="Spang A."/>
            <person name="Saw J.H."/>
            <person name="Jorgensen S.L."/>
            <person name="Zaremba-Niedzwiedzka K."/>
            <person name="Martijn J."/>
            <person name="Lind A.E."/>
            <person name="van Eijk R."/>
            <person name="Schleper C."/>
            <person name="Guy L."/>
            <person name="Ettema T.J."/>
        </authorList>
    </citation>
    <scope>NUCLEOTIDE SEQUENCE</scope>
</reference>
<name>A0A0F9U790_9ZZZZ</name>
<dbReference type="EMBL" id="LAZR01001165">
    <property type="protein sequence ID" value="KKN49508.1"/>
    <property type="molecule type" value="Genomic_DNA"/>
</dbReference>
<evidence type="ECO:0000256" key="1">
    <source>
        <dbReference type="SAM" id="Coils"/>
    </source>
</evidence>
<protein>
    <submittedName>
        <fullName evidence="2">Uncharacterized protein</fullName>
    </submittedName>
</protein>
<organism evidence="2">
    <name type="scientific">marine sediment metagenome</name>
    <dbReference type="NCBI Taxonomy" id="412755"/>
    <lineage>
        <taxon>unclassified sequences</taxon>
        <taxon>metagenomes</taxon>
        <taxon>ecological metagenomes</taxon>
    </lineage>
</organism>
<dbReference type="AlphaFoldDB" id="A0A0F9U790"/>